<sequence>MNLNNPATRNSFSSDDDEKDFLSQSTDRFKQALETQLQDFKKNAGYWARTGAIVGGVLVVTYFVTKKVFFSGKSKKQSGKADGIAVAEPKQDSLIISMIKSSIATFLLSIAREKIIQFIEQMNNKNDAGADKNAVSKTYSK</sequence>
<dbReference type="Proteomes" id="UP000199514">
    <property type="component" value="Unassembled WGS sequence"/>
</dbReference>
<protein>
    <submittedName>
        <fullName evidence="3">Uncharacterized protein</fullName>
    </submittedName>
</protein>
<keyword evidence="2" id="KW-0472">Membrane</keyword>
<organism evidence="3 4">
    <name type="scientific">Flexibacter flexilis DSM 6793</name>
    <dbReference type="NCBI Taxonomy" id="927664"/>
    <lineage>
        <taxon>Bacteria</taxon>
        <taxon>Pseudomonadati</taxon>
        <taxon>Bacteroidota</taxon>
        <taxon>Cytophagia</taxon>
        <taxon>Cytophagales</taxon>
        <taxon>Flexibacteraceae</taxon>
        <taxon>Flexibacter</taxon>
    </lineage>
</organism>
<evidence type="ECO:0000313" key="3">
    <source>
        <dbReference type="EMBL" id="SFC55122.1"/>
    </source>
</evidence>
<dbReference type="AlphaFoldDB" id="A0A1I1K4G8"/>
<keyword evidence="2" id="KW-1133">Transmembrane helix</keyword>
<dbReference type="EMBL" id="FOLE01000006">
    <property type="protein sequence ID" value="SFC55122.1"/>
    <property type="molecule type" value="Genomic_DNA"/>
</dbReference>
<name>A0A1I1K4G8_9BACT</name>
<feature type="compositionally biased region" description="Polar residues" evidence="1">
    <location>
        <begin position="1"/>
        <end position="13"/>
    </location>
</feature>
<proteinExistence type="predicted"/>
<accession>A0A1I1K4G8</accession>
<feature type="transmembrane region" description="Helical" evidence="2">
    <location>
        <begin position="46"/>
        <end position="65"/>
    </location>
</feature>
<evidence type="ECO:0000256" key="2">
    <source>
        <dbReference type="SAM" id="Phobius"/>
    </source>
</evidence>
<reference evidence="3 4" key="1">
    <citation type="submission" date="2016-10" db="EMBL/GenBank/DDBJ databases">
        <authorList>
            <person name="de Groot N.N."/>
        </authorList>
    </citation>
    <scope>NUCLEOTIDE SEQUENCE [LARGE SCALE GENOMIC DNA]</scope>
    <source>
        <strain evidence="3 4">DSM 6793</strain>
    </source>
</reference>
<evidence type="ECO:0000313" key="4">
    <source>
        <dbReference type="Proteomes" id="UP000199514"/>
    </source>
</evidence>
<dbReference type="RefSeq" id="WP_091512756.1">
    <property type="nucleotide sequence ID" value="NZ_FOLE01000006.1"/>
</dbReference>
<keyword evidence="4" id="KW-1185">Reference proteome</keyword>
<dbReference type="STRING" id="927664.SAMN05421780_106223"/>
<feature type="region of interest" description="Disordered" evidence="1">
    <location>
        <begin position="1"/>
        <end position="20"/>
    </location>
</feature>
<keyword evidence="2" id="KW-0812">Transmembrane</keyword>
<evidence type="ECO:0000256" key="1">
    <source>
        <dbReference type="SAM" id="MobiDB-lite"/>
    </source>
</evidence>
<gene>
    <name evidence="3" type="ORF">SAMN05421780_106223</name>
</gene>